<proteinExistence type="inferred from homology"/>
<organism evidence="7 8">
    <name type="scientific">Oikopleura dioica</name>
    <name type="common">Tunicate</name>
    <dbReference type="NCBI Taxonomy" id="34765"/>
    <lineage>
        <taxon>Eukaryota</taxon>
        <taxon>Metazoa</taxon>
        <taxon>Chordata</taxon>
        <taxon>Tunicata</taxon>
        <taxon>Appendicularia</taxon>
        <taxon>Copelata</taxon>
        <taxon>Oikopleuridae</taxon>
        <taxon>Oikopleura</taxon>
    </lineage>
</organism>
<dbReference type="PANTHER" id="PTHR45841:SF1">
    <property type="entry name" value="MRNA TURNOVER PROTEIN 4 HOMOLOG"/>
    <property type="match status" value="1"/>
</dbReference>
<feature type="domain" description="Large ribosomal subunit protein uL10-like insertion" evidence="6">
    <location>
        <begin position="127"/>
        <end position="197"/>
    </location>
</feature>
<keyword evidence="4 5" id="KW-0539">Nucleus</keyword>
<comment type="similarity">
    <text evidence="2 5">Belongs to the universal ribosomal protein uL10 family.</text>
</comment>
<evidence type="ECO:0000256" key="2">
    <source>
        <dbReference type="ARBA" id="ARBA00008889"/>
    </source>
</evidence>
<dbReference type="PANTHER" id="PTHR45841">
    <property type="entry name" value="MRNA TURNOVER PROTEIN 4 MRTO4"/>
    <property type="match status" value="1"/>
</dbReference>
<keyword evidence="8" id="KW-1185">Reference proteome</keyword>
<comment type="subcellular location">
    <subcellularLocation>
        <location evidence="5">Cytoplasm</location>
    </subcellularLocation>
    <subcellularLocation>
        <location evidence="5">Nucleus</location>
        <location evidence="5">Nucleolus</location>
    </subcellularLocation>
</comment>
<dbReference type="InterPro" id="IPR001790">
    <property type="entry name" value="Ribosomal_uL10"/>
</dbReference>
<dbReference type="InterPro" id="IPR043164">
    <property type="entry name" value="Ribosomal_uL10-like_insert_sf"/>
</dbReference>
<dbReference type="Pfam" id="PF17777">
    <property type="entry name" value="RL10P_insert"/>
    <property type="match status" value="1"/>
</dbReference>
<protein>
    <recommendedName>
        <fullName evidence="5">Ribosome assembly factor mrt4</fullName>
    </recommendedName>
</protein>
<evidence type="ECO:0000313" key="7">
    <source>
        <dbReference type="EMBL" id="CAG5096032.1"/>
    </source>
</evidence>
<comment type="function">
    <text evidence="1 5">Component of the ribosome assembly machinery. Nuclear paralog of the ribosomal protein P0, it binds pre-60S subunits at an early stage of assembly in the nucleolus, and is replaced by P0 in cytoplasmic pre-60S subunits and mature 80S ribosomes.</text>
</comment>
<evidence type="ECO:0000256" key="1">
    <source>
        <dbReference type="ARBA" id="ARBA00004046"/>
    </source>
</evidence>
<accession>A0ABN7SF15</accession>
<dbReference type="InterPro" id="IPR033867">
    <property type="entry name" value="Mrt4"/>
</dbReference>
<dbReference type="InterPro" id="IPR043141">
    <property type="entry name" value="Ribosomal_uL10-like_sf"/>
</dbReference>
<dbReference type="SUPFAM" id="SSF160369">
    <property type="entry name" value="Ribosomal protein L10-like"/>
    <property type="match status" value="1"/>
</dbReference>
<evidence type="ECO:0000256" key="5">
    <source>
        <dbReference type="RuleBase" id="RU364039"/>
    </source>
</evidence>
<sequence>MPKSRRDKTYSLTQTKKQVGLEHKEKIVSQIQDFVNSYERIFIYSLENTRNNHLKELRTEFKDDSRFYQGKNKLCQVAFGKSKELETAEGLHKFSQSLVGETGLLFTNKKEEEVVEYFNKYNSASFARAGETSEVTVKVLAGPLPQFSFAIESHLRERLKLPTMLKDGVVTLMKDFFLAKDGEPITAMQSRLLKLFGCAITSFNVKLTKVWNKETGEVSDVNAVSSWDKRTFNSIVVEGDDQRWAWLEDGEMKELMKKSKRVEAMDIEESDMGIGEMF</sequence>
<dbReference type="InterPro" id="IPR051742">
    <property type="entry name" value="Ribosome_Assembly_uL10"/>
</dbReference>
<evidence type="ECO:0000256" key="3">
    <source>
        <dbReference type="ARBA" id="ARBA00022490"/>
    </source>
</evidence>
<comment type="subunit">
    <text evidence="5">Associates with the pre-60S ribosomal particle.</text>
</comment>
<gene>
    <name evidence="7" type="ORF">OKIOD_LOCUS6006</name>
</gene>
<name>A0ABN7SF15_OIKDI</name>
<evidence type="ECO:0000256" key="4">
    <source>
        <dbReference type="ARBA" id="ARBA00023242"/>
    </source>
</evidence>
<dbReference type="Gene3D" id="3.90.105.20">
    <property type="match status" value="1"/>
</dbReference>
<dbReference type="CDD" id="cd05796">
    <property type="entry name" value="Ribosomal_P0_like"/>
    <property type="match status" value="1"/>
</dbReference>
<keyword evidence="5" id="KW-0690">Ribosome biogenesis</keyword>
<dbReference type="InterPro" id="IPR040637">
    <property type="entry name" value="Ribosomal_uL10-like_insert"/>
</dbReference>
<keyword evidence="3 5" id="KW-0963">Cytoplasm</keyword>
<evidence type="ECO:0000259" key="6">
    <source>
        <dbReference type="Pfam" id="PF17777"/>
    </source>
</evidence>
<dbReference type="Pfam" id="PF00466">
    <property type="entry name" value="Ribosomal_L10"/>
    <property type="match status" value="1"/>
</dbReference>
<evidence type="ECO:0000313" key="8">
    <source>
        <dbReference type="Proteomes" id="UP001158576"/>
    </source>
</evidence>
<dbReference type="EMBL" id="OU015569">
    <property type="protein sequence ID" value="CAG5096032.1"/>
    <property type="molecule type" value="Genomic_DNA"/>
</dbReference>
<reference evidence="7 8" key="1">
    <citation type="submission" date="2021-04" db="EMBL/GenBank/DDBJ databases">
        <authorList>
            <person name="Bliznina A."/>
        </authorList>
    </citation>
    <scope>NUCLEOTIDE SEQUENCE [LARGE SCALE GENOMIC DNA]</scope>
</reference>
<dbReference type="Proteomes" id="UP001158576">
    <property type="component" value="Chromosome XSR"/>
</dbReference>
<dbReference type="Gene3D" id="3.30.70.1730">
    <property type="match status" value="1"/>
</dbReference>